<feature type="active site" description="Proton donor" evidence="15">
    <location>
        <position position="497"/>
    </location>
</feature>
<gene>
    <name evidence="19" type="ORF">DEH80_01735</name>
</gene>
<comment type="similarity">
    <text evidence="4">Belongs to the Orn/Lys/Arg decarboxylase class-II family. SpeA subfamily.</text>
</comment>
<dbReference type="InterPro" id="IPR009006">
    <property type="entry name" value="Ala_racemase/Decarboxylase_C"/>
</dbReference>
<reference evidence="19 20" key="1">
    <citation type="submission" date="2018-05" db="EMBL/GenBank/DDBJ databases">
        <title>Abyssibacter profundi OUC007T gen. nov., sp. nov, a marine bacterium isolated from seawater of the Mariana Trench.</title>
        <authorList>
            <person name="Zhou S."/>
        </authorList>
    </citation>
    <scope>NUCLEOTIDE SEQUENCE [LARGE SCALE GENOMIC DNA]</scope>
    <source>
        <strain evidence="19 20">OUC007</strain>
    </source>
</reference>
<dbReference type="Gene3D" id="3.20.20.10">
    <property type="entry name" value="Alanine racemase"/>
    <property type="match status" value="1"/>
</dbReference>
<dbReference type="InterPro" id="IPR041128">
    <property type="entry name" value="Arg_decarbox_C"/>
</dbReference>
<dbReference type="Pfam" id="PF17810">
    <property type="entry name" value="Arg_decarb_HB"/>
    <property type="match status" value="1"/>
</dbReference>
<evidence type="ECO:0000256" key="9">
    <source>
        <dbReference type="ARBA" id="ARBA00022898"/>
    </source>
</evidence>
<evidence type="ECO:0000259" key="16">
    <source>
        <dbReference type="Pfam" id="PF02784"/>
    </source>
</evidence>
<dbReference type="GO" id="GO:0008792">
    <property type="term" value="F:arginine decarboxylase activity"/>
    <property type="evidence" value="ECO:0007669"/>
    <property type="project" value="UniProtKB-UniRule"/>
</dbReference>
<evidence type="ECO:0000313" key="20">
    <source>
        <dbReference type="Proteomes" id="UP000251800"/>
    </source>
</evidence>
<evidence type="ECO:0000256" key="1">
    <source>
        <dbReference type="ARBA" id="ARBA00001933"/>
    </source>
</evidence>
<evidence type="ECO:0000256" key="11">
    <source>
        <dbReference type="ARBA" id="ARBA00023115"/>
    </source>
</evidence>
<dbReference type="InterPro" id="IPR029066">
    <property type="entry name" value="PLP-binding_barrel"/>
</dbReference>
<comment type="caution">
    <text evidence="19">The sequence shown here is derived from an EMBL/GenBank/DDBJ whole genome shotgun (WGS) entry which is preliminary data.</text>
</comment>
<keyword evidence="9 14" id="KW-0663">Pyridoxal phosphate</keyword>
<dbReference type="SUPFAM" id="SSF50621">
    <property type="entry name" value="Alanine racemase C-terminal domain-like"/>
    <property type="match status" value="1"/>
</dbReference>
<keyword evidence="11" id="KW-0620">Polyamine biosynthesis</keyword>
<dbReference type="SUPFAM" id="SSF51419">
    <property type="entry name" value="PLP-binding barrel"/>
    <property type="match status" value="1"/>
</dbReference>
<protein>
    <recommendedName>
        <fullName evidence="5 13">Arginine decarboxylase</fullName>
        <ecNumber evidence="5 13">4.1.1.19</ecNumber>
    </recommendedName>
</protein>
<dbReference type="GO" id="GO:0033388">
    <property type="term" value="P:putrescine biosynthetic process from arginine"/>
    <property type="evidence" value="ECO:0007669"/>
    <property type="project" value="UniProtKB-ARBA"/>
</dbReference>
<comment type="cofactor">
    <cofactor evidence="1 14">
        <name>pyridoxal 5'-phosphate</name>
        <dbReference type="ChEBI" id="CHEBI:597326"/>
    </cofactor>
</comment>
<dbReference type="Pfam" id="PF02784">
    <property type="entry name" value="Orn_Arg_deC_N"/>
    <property type="match status" value="1"/>
</dbReference>
<name>A0A363UQY4_9GAMM</name>
<evidence type="ECO:0000256" key="13">
    <source>
        <dbReference type="NCBIfam" id="TIGR01273"/>
    </source>
</evidence>
<dbReference type="RefSeq" id="WP_109718740.1">
    <property type="nucleotide sequence ID" value="NZ_QEQK01000001.1"/>
</dbReference>
<feature type="domain" description="Arginine decarboxylase helical bundle" evidence="17">
    <location>
        <begin position="365"/>
        <end position="446"/>
    </location>
</feature>
<dbReference type="PRINTS" id="PR01180">
    <property type="entry name" value="ARGDCRBXLASE"/>
</dbReference>
<proteinExistence type="inferred from homology"/>
<comment type="function">
    <text evidence="3">Catalyzes the biosynthesis of agmatine from arginine.</text>
</comment>
<dbReference type="AlphaFoldDB" id="A0A363UQY4"/>
<evidence type="ECO:0000256" key="4">
    <source>
        <dbReference type="ARBA" id="ARBA00008357"/>
    </source>
</evidence>
<dbReference type="EC" id="4.1.1.19" evidence="5 13"/>
<keyword evidence="7" id="KW-0210">Decarboxylase</keyword>
<dbReference type="GO" id="GO:0006527">
    <property type="term" value="P:L-arginine catabolic process"/>
    <property type="evidence" value="ECO:0007669"/>
    <property type="project" value="InterPro"/>
</dbReference>
<dbReference type="PRINTS" id="PR01179">
    <property type="entry name" value="ODADCRBXLASE"/>
</dbReference>
<dbReference type="InterPro" id="IPR040634">
    <property type="entry name" value="Arg_decarb_HB"/>
</dbReference>
<dbReference type="InterPro" id="IPR000183">
    <property type="entry name" value="Orn/DAP/Arg_de-COase"/>
</dbReference>
<keyword evidence="8" id="KW-0460">Magnesium</keyword>
<keyword evidence="6" id="KW-0479">Metal-binding</keyword>
<dbReference type="Gene3D" id="1.20.58.930">
    <property type="match status" value="1"/>
</dbReference>
<dbReference type="Gene3D" id="2.40.37.10">
    <property type="entry name" value="Lyase, Ornithine Decarboxylase, Chain A, domain 1"/>
    <property type="match status" value="1"/>
</dbReference>
<evidence type="ECO:0000259" key="17">
    <source>
        <dbReference type="Pfam" id="PF17810"/>
    </source>
</evidence>
<evidence type="ECO:0000256" key="12">
    <source>
        <dbReference type="ARBA" id="ARBA00023239"/>
    </source>
</evidence>
<dbReference type="OrthoDB" id="9802658at2"/>
<evidence type="ECO:0000256" key="2">
    <source>
        <dbReference type="ARBA" id="ARBA00001946"/>
    </source>
</evidence>
<dbReference type="PROSITE" id="PS00879">
    <property type="entry name" value="ODR_DC_2_2"/>
    <property type="match status" value="1"/>
</dbReference>
<feature type="domain" description="Orn/DAP/Arg decarboxylase 2 N-terminal" evidence="16">
    <location>
        <begin position="77"/>
        <end position="340"/>
    </location>
</feature>
<comment type="cofactor">
    <cofactor evidence="2">
        <name>Mg(2+)</name>
        <dbReference type="ChEBI" id="CHEBI:18420"/>
    </cofactor>
</comment>
<evidence type="ECO:0000256" key="14">
    <source>
        <dbReference type="PIRSR" id="PIRSR001336-50"/>
    </source>
</evidence>
<feature type="domain" description="Arginine decarboxylase C-terminal helical" evidence="18">
    <location>
        <begin position="576"/>
        <end position="624"/>
    </location>
</feature>
<dbReference type="NCBIfam" id="NF003763">
    <property type="entry name" value="PRK05354.1"/>
    <property type="match status" value="1"/>
</dbReference>
<evidence type="ECO:0000259" key="18">
    <source>
        <dbReference type="Pfam" id="PF17944"/>
    </source>
</evidence>
<evidence type="ECO:0000256" key="5">
    <source>
        <dbReference type="ARBA" id="ARBA00012426"/>
    </source>
</evidence>
<accession>A0A363UQY4</accession>
<evidence type="ECO:0000256" key="10">
    <source>
        <dbReference type="ARBA" id="ARBA00023066"/>
    </source>
</evidence>
<dbReference type="Proteomes" id="UP000251800">
    <property type="component" value="Unassembled WGS sequence"/>
</dbReference>
<evidence type="ECO:0000256" key="7">
    <source>
        <dbReference type="ARBA" id="ARBA00022793"/>
    </source>
</evidence>
<dbReference type="PIRSF" id="PIRSF001336">
    <property type="entry name" value="Arg_decrbxlase"/>
    <property type="match status" value="1"/>
</dbReference>
<dbReference type="NCBIfam" id="TIGR01273">
    <property type="entry name" value="speA"/>
    <property type="match status" value="1"/>
</dbReference>
<sequence>MPHSNWTVDDSRRLYNLETWGDGYFDISPAGELRVGGAADRRVSLTEIVGELGDAGLRLPVLLRFSDVLRDRVTRLCQAFDTACADLDYSAGYTAVYPIKVNQQYSVVREIVACGGDRVGLEAGSKPELLAVLGLVRPGGTVICNGYKDPEYVRLALQGQCLGVNVTLVVEKLSELNIIMAESRALGLRPRIGLRVRLATLGAGNWQNTGGEKSKFGLPAGQLLDAVERLRQAGMLDCLHLMHLHLGSQIANVRDIQHGMREAARLYVELRQLGAPIDCVDVGGGLGVDYEGTRSRSFCSMNYSVDEYAHNIVRALAEHCAAAEVPAPHIISESGRALTAHHAVLVTSVVDSDSGVLPAPGEQAADAPLPLAELWRVHDDLASIPPLEAYHDVSYCLAEAHAAFNHGQLTLAQRAQAERLASAINHHLLGSLSPELPAHRDALNDLRVRLATKYFLNLSVFQSLPDVWGIDQVFPIVPIARLDEAPEERVTLCDLTCDSDGRIDHYVEASGLTETLPAHRLRDGETYCLAIAMVGAYQEILGDLHNLFGDTDTVNIEVAADGHWRFSAPEPGDRTDELLQLVHHAPDELLATYAERLALSGQAADVQARMLADYRHAMQGYTYLDPQDQRRPAVNEERST</sequence>
<organism evidence="19 20">
    <name type="scientific">Abyssibacter profundi</name>
    <dbReference type="NCBI Taxonomy" id="2182787"/>
    <lineage>
        <taxon>Bacteria</taxon>
        <taxon>Pseudomonadati</taxon>
        <taxon>Pseudomonadota</taxon>
        <taxon>Gammaproteobacteria</taxon>
        <taxon>Chromatiales</taxon>
        <taxon>Oceanococcaceae</taxon>
        <taxon>Abyssibacter</taxon>
    </lineage>
</organism>
<dbReference type="PANTHER" id="PTHR43295">
    <property type="entry name" value="ARGININE DECARBOXYLASE"/>
    <property type="match status" value="1"/>
</dbReference>
<feature type="modified residue" description="N6-(pyridoxal phosphate)lysine" evidence="14">
    <location>
        <position position="100"/>
    </location>
</feature>
<evidence type="ECO:0000256" key="6">
    <source>
        <dbReference type="ARBA" id="ARBA00022723"/>
    </source>
</evidence>
<dbReference type="GO" id="GO:0046872">
    <property type="term" value="F:metal ion binding"/>
    <property type="evidence" value="ECO:0007669"/>
    <property type="project" value="UniProtKB-KW"/>
</dbReference>
<dbReference type="InterPro" id="IPR022657">
    <property type="entry name" value="De-COase2_CS"/>
</dbReference>
<dbReference type="FunFam" id="3.20.20.10:FF:000001">
    <property type="entry name" value="Biosynthetic arginine decarboxylase"/>
    <property type="match status" value="1"/>
</dbReference>
<evidence type="ECO:0000313" key="19">
    <source>
        <dbReference type="EMBL" id="PWN57882.1"/>
    </source>
</evidence>
<dbReference type="InterPro" id="IPR022653">
    <property type="entry name" value="De-COase2_pyr-phos_BS"/>
</dbReference>
<evidence type="ECO:0000256" key="3">
    <source>
        <dbReference type="ARBA" id="ARBA00002257"/>
    </source>
</evidence>
<dbReference type="PROSITE" id="PS00878">
    <property type="entry name" value="ODR_DC_2_1"/>
    <property type="match status" value="1"/>
</dbReference>
<dbReference type="GO" id="GO:0008295">
    <property type="term" value="P:spermidine biosynthetic process"/>
    <property type="evidence" value="ECO:0007669"/>
    <property type="project" value="UniProtKB-UniRule"/>
</dbReference>
<dbReference type="PANTHER" id="PTHR43295:SF9">
    <property type="entry name" value="BIOSYNTHETIC ARGININE DECARBOXYLASE"/>
    <property type="match status" value="1"/>
</dbReference>
<dbReference type="InterPro" id="IPR022644">
    <property type="entry name" value="De-COase2_N"/>
</dbReference>
<dbReference type="EMBL" id="QEQK01000001">
    <property type="protein sequence ID" value="PWN57882.1"/>
    <property type="molecule type" value="Genomic_DNA"/>
</dbReference>
<evidence type="ECO:0000256" key="15">
    <source>
        <dbReference type="PIRSR" id="PIRSR600183-50"/>
    </source>
</evidence>
<keyword evidence="12 19" id="KW-0456">Lyase</keyword>
<dbReference type="CDD" id="cd06830">
    <property type="entry name" value="PLPDE_III_ADC"/>
    <property type="match status" value="1"/>
</dbReference>
<dbReference type="InterPro" id="IPR002985">
    <property type="entry name" value="Arg_decrbxlase"/>
</dbReference>
<dbReference type="Gene3D" id="1.10.287.3440">
    <property type="match status" value="1"/>
</dbReference>
<dbReference type="Pfam" id="PF17944">
    <property type="entry name" value="Arg_decarbox_C"/>
    <property type="match status" value="1"/>
</dbReference>
<keyword evidence="10" id="KW-0745">Spermidine biosynthesis</keyword>
<keyword evidence="20" id="KW-1185">Reference proteome</keyword>
<evidence type="ECO:0000256" key="8">
    <source>
        <dbReference type="ARBA" id="ARBA00022842"/>
    </source>
</evidence>